<proteinExistence type="predicted"/>
<protein>
    <submittedName>
        <fullName evidence="4">Response regulator</fullName>
    </submittedName>
</protein>
<evidence type="ECO:0000256" key="2">
    <source>
        <dbReference type="PROSITE-ProRule" id="PRU00169"/>
    </source>
</evidence>
<dbReference type="InterPro" id="IPR001789">
    <property type="entry name" value="Sig_transdc_resp-reg_receiver"/>
</dbReference>
<feature type="modified residue" description="4-aspartylphosphate" evidence="2">
    <location>
        <position position="59"/>
    </location>
</feature>
<dbReference type="InterPro" id="IPR050595">
    <property type="entry name" value="Bact_response_regulator"/>
</dbReference>
<dbReference type="SUPFAM" id="SSF52172">
    <property type="entry name" value="CheY-like"/>
    <property type="match status" value="1"/>
</dbReference>
<dbReference type="InterPro" id="IPR011006">
    <property type="entry name" value="CheY-like_superfamily"/>
</dbReference>
<dbReference type="PANTHER" id="PTHR44591">
    <property type="entry name" value="STRESS RESPONSE REGULATOR PROTEIN 1"/>
    <property type="match status" value="1"/>
</dbReference>
<comment type="caution">
    <text evidence="4">The sequence shown here is derived from an EMBL/GenBank/DDBJ whole genome shotgun (WGS) entry which is preliminary data.</text>
</comment>
<feature type="domain" description="Response regulatory" evidence="3">
    <location>
        <begin position="10"/>
        <end position="124"/>
    </location>
</feature>
<dbReference type="Gene3D" id="3.40.50.2300">
    <property type="match status" value="1"/>
</dbReference>
<dbReference type="GO" id="GO:0000160">
    <property type="term" value="P:phosphorelay signal transduction system"/>
    <property type="evidence" value="ECO:0007669"/>
    <property type="project" value="InterPro"/>
</dbReference>
<evidence type="ECO:0000256" key="1">
    <source>
        <dbReference type="ARBA" id="ARBA00022553"/>
    </source>
</evidence>
<dbReference type="Proteomes" id="UP000697998">
    <property type="component" value="Unassembled WGS sequence"/>
</dbReference>
<dbReference type="Pfam" id="PF00072">
    <property type="entry name" value="Response_reg"/>
    <property type="match status" value="1"/>
</dbReference>
<dbReference type="SMART" id="SM00448">
    <property type="entry name" value="REC"/>
    <property type="match status" value="1"/>
</dbReference>
<evidence type="ECO:0000313" key="5">
    <source>
        <dbReference type="Proteomes" id="UP000697998"/>
    </source>
</evidence>
<dbReference type="AlphaFoldDB" id="A0A935UHB6"/>
<accession>A0A935UHB6</accession>
<evidence type="ECO:0000259" key="3">
    <source>
        <dbReference type="PROSITE" id="PS50110"/>
    </source>
</evidence>
<dbReference type="PANTHER" id="PTHR44591:SF21">
    <property type="entry name" value="TWO-COMPONENT RESPONSE REGULATOR"/>
    <property type="match status" value="1"/>
</dbReference>
<gene>
    <name evidence="4" type="ORF">IPJ27_12870</name>
</gene>
<keyword evidence="1 2" id="KW-0597">Phosphoprotein</keyword>
<dbReference type="PROSITE" id="PS50110">
    <property type="entry name" value="RESPONSE_REGULATORY"/>
    <property type="match status" value="1"/>
</dbReference>
<reference evidence="4 5" key="1">
    <citation type="submission" date="2020-10" db="EMBL/GenBank/DDBJ databases">
        <title>Connecting structure to function with the recovery of over 1000 high-quality activated sludge metagenome-assembled genomes encoding full-length rRNA genes using long-read sequencing.</title>
        <authorList>
            <person name="Singleton C.M."/>
            <person name="Petriglieri F."/>
            <person name="Kristensen J.M."/>
            <person name="Kirkegaard R.H."/>
            <person name="Michaelsen T.Y."/>
            <person name="Andersen M.H."/>
            <person name="Karst S.M."/>
            <person name="Dueholm M.S."/>
            <person name="Nielsen P.H."/>
            <person name="Albertsen M."/>
        </authorList>
    </citation>
    <scope>NUCLEOTIDE SEQUENCE [LARGE SCALE GENOMIC DNA]</scope>
    <source>
        <strain evidence="4">EsbW_18-Q3-R4-48_BATAC.285</strain>
    </source>
</reference>
<dbReference type="EMBL" id="JADJMH010000012">
    <property type="protein sequence ID" value="MBK7675564.1"/>
    <property type="molecule type" value="Genomic_DNA"/>
</dbReference>
<name>A0A935UHB6_9PROT</name>
<evidence type="ECO:0000313" key="4">
    <source>
        <dbReference type="EMBL" id="MBK7675564.1"/>
    </source>
</evidence>
<sequence length="131" mass="13875">MAVSGVGNLYVGIVDDDESLRRSVARLLRAAGMQPITYGSAEAFCADETQTRFVCLVLDIQLPGMSGIDLRNKLAAEGVATPVLFVTAHDDPRARAAAMAGQCVGYFRKTDAGSKLLNAIRGVVSVSTTRQ</sequence>
<organism evidence="4 5">
    <name type="scientific">Candidatus Accumulibacter proximus</name>
    <dbReference type="NCBI Taxonomy" id="2954385"/>
    <lineage>
        <taxon>Bacteria</taxon>
        <taxon>Pseudomonadati</taxon>
        <taxon>Pseudomonadota</taxon>
        <taxon>Betaproteobacteria</taxon>
        <taxon>Candidatus Accumulibacter</taxon>
    </lineage>
</organism>